<dbReference type="EMBL" id="LGRN01000172">
    <property type="protein sequence ID" value="OJD15166.1"/>
    <property type="molecule type" value="Genomic_DNA"/>
</dbReference>
<name>A0A1J9PGP5_9EURO</name>
<accession>A0A1J9PGP5</accession>
<dbReference type="VEuPathDB" id="FungiDB:AJ78_04561"/>
<dbReference type="Proteomes" id="UP000182235">
    <property type="component" value="Unassembled WGS sequence"/>
</dbReference>
<dbReference type="AlphaFoldDB" id="A0A1J9PGP5"/>
<sequence>MVRKIDWVVVPMFPALLTVTLGVVDKVALRTSTLYGLRKILASQARNLLGWDRFSQFGGIFGAWPCSYLVQRFAAKDLCICSFNGLVVNGIIDTDL</sequence>
<organism evidence="2 3">
    <name type="scientific">Emergomyces pasteurianus Ep9510</name>
    <dbReference type="NCBI Taxonomy" id="1447872"/>
    <lineage>
        <taxon>Eukaryota</taxon>
        <taxon>Fungi</taxon>
        <taxon>Dikarya</taxon>
        <taxon>Ascomycota</taxon>
        <taxon>Pezizomycotina</taxon>
        <taxon>Eurotiomycetes</taxon>
        <taxon>Eurotiomycetidae</taxon>
        <taxon>Onygenales</taxon>
        <taxon>Ajellomycetaceae</taxon>
        <taxon>Emergomyces</taxon>
    </lineage>
</organism>
<keyword evidence="1" id="KW-1133">Transmembrane helix</keyword>
<proteinExistence type="predicted"/>
<feature type="transmembrane region" description="Helical" evidence="1">
    <location>
        <begin position="12"/>
        <end position="29"/>
    </location>
</feature>
<keyword evidence="1" id="KW-0812">Transmembrane</keyword>
<dbReference type="OrthoDB" id="6730379at2759"/>
<protein>
    <submittedName>
        <fullName evidence="2">Uncharacterized protein</fullName>
    </submittedName>
</protein>
<reference evidence="2 3" key="1">
    <citation type="submission" date="2015-07" db="EMBL/GenBank/DDBJ databases">
        <title>Emmonsia species relationships and genome sequence.</title>
        <authorList>
            <consortium name="The Broad Institute Genomics Platform"/>
            <person name="Cuomo C.A."/>
            <person name="Munoz J.F."/>
            <person name="Imamovic A."/>
            <person name="Priest M.E."/>
            <person name="Young S."/>
            <person name="Clay O.K."/>
            <person name="McEwen J.G."/>
        </authorList>
    </citation>
    <scope>NUCLEOTIDE SEQUENCE [LARGE SCALE GENOMIC DNA]</scope>
    <source>
        <strain evidence="2 3">UAMH 9510</strain>
    </source>
</reference>
<evidence type="ECO:0000256" key="1">
    <source>
        <dbReference type="SAM" id="Phobius"/>
    </source>
</evidence>
<gene>
    <name evidence="2" type="ORF">AJ78_04561</name>
</gene>
<evidence type="ECO:0000313" key="3">
    <source>
        <dbReference type="Proteomes" id="UP000182235"/>
    </source>
</evidence>
<comment type="caution">
    <text evidence="2">The sequence shown here is derived from an EMBL/GenBank/DDBJ whole genome shotgun (WGS) entry which is preliminary data.</text>
</comment>
<keyword evidence="3" id="KW-1185">Reference proteome</keyword>
<evidence type="ECO:0000313" key="2">
    <source>
        <dbReference type="EMBL" id="OJD15166.1"/>
    </source>
</evidence>
<dbReference type="STRING" id="1447872.A0A1J9PGP5"/>
<keyword evidence="1" id="KW-0472">Membrane</keyword>